<feature type="region of interest" description="Disordered" evidence="1">
    <location>
        <begin position="55"/>
        <end position="99"/>
    </location>
</feature>
<proteinExistence type="predicted"/>
<evidence type="ECO:0000313" key="3">
    <source>
        <dbReference type="Proteomes" id="UP000010552"/>
    </source>
</evidence>
<dbReference type="AlphaFoldDB" id="L5KT38"/>
<keyword evidence="3" id="KW-1185">Reference proteome</keyword>
<accession>L5KT38</accession>
<reference evidence="3" key="1">
    <citation type="journal article" date="2013" name="Science">
        <title>Comparative analysis of bat genomes provides insight into the evolution of flight and immunity.</title>
        <authorList>
            <person name="Zhang G."/>
            <person name="Cowled C."/>
            <person name="Shi Z."/>
            <person name="Huang Z."/>
            <person name="Bishop-Lilly K.A."/>
            <person name="Fang X."/>
            <person name="Wynne J.W."/>
            <person name="Xiong Z."/>
            <person name="Baker M.L."/>
            <person name="Zhao W."/>
            <person name="Tachedjian M."/>
            <person name="Zhu Y."/>
            <person name="Zhou P."/>
            <person name="Jiang X."/>
            <person name="Ng J."/>
            <person name="Yang L."/>
            <person name="Wu L."/>
            <person name="Xiao J."/>
            <person name="Feng Y."/>
            <person name="Chen Y."/>
            <person name="Sun X."/>
            <person name="Zhang Y."/>
            <person name="Marsh G.A."/>
            <person name="Crameri G."/>
            <person name="Broder C.C."/>
            <person name="Frey K.G."/>
            <person name="Wang L.F."/>
            <person name="Wang J."/>
        </authorList>
    </citation>
    <scope>NUCLEOTIDE SEQUENCE [LARGE SCALE GENOMIC DNA]</scope>
</reference>
<dbReference type="Proteomes" id="UP000010552">
    <property type="component" value="Unassembled WGS sequence"/>
</dbReference>
<evidence type="ECO:0000256" key="1">
    <source>
        <dbReference type="SAM" id="MobiDB-lite"/>
    </source>
</evidence>
<feature type="region of interest" description="Disordered" evidence="1">
    <location>
        <begin position="1"/>
        <end position="27"/>
    </location>
</feature>
<organism evidence="2 3">
    <name type="scientific">Pteropus alecto</name>
    <name type="common">Black flying fox</name>
    <dbReference type="NCBI Taxonomy" id="9402"/>
    <lineage>
        <taxon>Eukaryota</taxon>
        <taxon>Metazoa</taxon>
        <taxon>Chordata</taxon>
        <taxon>Craniata</taxon>
        <taxon>Vertebrata</taxon>
        <taxon>Euteleostomi</taxon>
        <taxon>Mammalia</taxon>
        <taxon>Eutheria</taxon>
        <taxon>Laurasiatheria</taxon>
        <taxon>Chiroptera</taxon>
        <taxon>Yinpterochiroptera</taxon>
        <taxon>Pteropodoidea</taxon>
        <taxon>Pteropodidae</taxon>
        <taxon>Pteropodinae</taxon>
        <taxon>Pteropus</taxon>
    </lineage>
</organism>
<protein>
    <submittedName>
        <fullName evidence="2">Uncharacterized protein</fullName>
    </submittedName>
</protein>
<sequence>MGSSVNSLKSPLRMRKPLPPSGCRRREAHLSGASIAPEGALSTCRIPAPSGPGPGFFILGSGTRASPIGPQKEDRSLLSSSFSRGSFPAPKGVALVPPR</sequence>
<dbReference type="EMBL" id="KB030567">
    <property type="protein sequence ID" value="ELK14644.1"/>
    <property type="molecule type" value="Genomic_DNA"/>
</dbReference>
<name>L5KT38_PTEAL</name>
<feature type="compositionally biased region" description="Low complexity" evidence="1">
    <location>
        <begin position="77"/>
        <end position="87"/>
    </location>
</feature>
<gene>
    <name evidence="2" type="ORF">PAL_GLEAN10021176</name>
</gene>
<dbReference type="InParanoid" id="L5KT38"/>
<evidence type="ECO:0000313" key="2">
    <source>
        <dbReference type="EMBL" id="ELK14644.1"/>
    </source>
</evidence>